<dbReference type="PROSITE" id="PS51257">
    <property type="entry name" value="PROKAR_LIPOPROTEIN"/>
    <property type="match status" value="1"/>
</dbReference>
<dbReference type="Proteomes" id="UP001179280">
    <property type="component" value="Unassembled WGS sequence"/>
</dbReference>
<name>A0ABS2T0Q6_9BACI</name>
<proteinExistence type="predicted"/>
<feature type="domain" description="Condensation" evidence="1">
    <location>
        <begin position="6"/>
        <end position="447"/>
    </location>
</feature>
<dbReference type="PANTHER" id="PTHR45398">
    <property type="match status" value="1"/>
</dbReference>
<dbReference type="Pfam" id="PF00668">
    <property type="entry name" value="Condensation"/>
    <property type="match status" value="1"/>
</dbReference>
<gene>
    <name evidence="2" type="ORF">JOC54_004676</name>
</gene>
<reference evidence="2" key="1">
    <citation type="submission" date="2021-01" db="EMBL/GenBank/DDBJ databases">
        <title>Genomic Encyclopedia of Type Strains, Phase IV (KMG-IV): sequencing the most valuable type-strain genomes for metagenomic binning, comparative biology and taxonomic classification.</title>
        <authorList>
            <person name="Goeker M."/>
        </authorList>
    </citation>
    <scope>NUCLEOTIDE SEQUENCE</scope>
    <source>
        <strain evidence="2">DSM 21943</strain>
    </source>
</reference>
<dbReference type="Gene3D" id="3.30.559.10">
    <property type="entry name" value="Chloramphenicol acetyltransferase-like domain"/>
    <property type="match status" value="1"/>
</dbReference>
<evidence type="ECO:0000313" key="2">
    <source>
        <dbReference type="EMBL" id="MBM7841372.1"/>
    </source>
</evidence>
<feature type="non-terminal residue" evidence="2">
    <location>
        <position position="447"/>
    </location>
</feature>
<dbReference type="EMBL" id="JAFBCV010000033">
    <property type="protein sequence ID" value="MBM7841372.1"/>
    <property type="molecule type" value="Genomic_DNA"/>
</dbReference>
<dbReference type="InterPro" id="IPR023213">
    <property type="entry name" value="CAT-like_dom_sf"/>
</dbReference>
<dbReference type="SUPFAM" id="SSF52777">
    <property type="entry name" value="CoA-dependent acyltransferases"/>
    <property type="match status" value="2"/>
</dbReference>
<comment type="caution">
    <text evidence="2">The sequence shown here is derived from an EMBL/GenBank/DDBJ whole genome shotgun (WGS) entry which is preliminary data.</text>
</comment>
<dbReference type="Gene3D" id="3.30.559.30">
    <property type="entry name" value="Nonribosomal peptide synthetase, condensation domain"/>
    <property type="match status" value="1"/>
</dbReference>
<protein>
    <recommendedName>
        <fullName evidence="1">Condensation domain-containing protein</fullName>
    </recommendedName>
</protein>
<organism evidence="2 3">
    <name type="scientific">Shouchella xiaoxiensis</name>
    <dbReference type="NCBI Taxonomy" id="766895"/>
    <lineage>
        <taxon>Bacteria</taxon>
        <taxon>Bacillati</taxon>
        <taxon>Bacillota</taxon>
        <taxon>Bacilli</taxon>
        <taxon>Bacillales</taxon>
        <taxon>Bacillaceae</taxon>
        <taxon>Shouchella</taxon>
    </lineage>
</organism>
<keyword evidence="3" id="KW-1185">Reference proteome</keyword>
<accession>A0ABS2T0Q6</accession>
<dbReference type="RefSeq" id="WP_239586900.1">
    <property type="nucleotide sequence ID" value="NZ_JAFBCV010000033.1"/>
</dbReference>
<evidence type="ECO:0000259" key="1">
    <source>
        <dbReference type="Pfam" id="PF00668"/>
    </source>
</evidence>
<evidence type="ECO:0000313" key="3">
    <source>
        <dbReference type="Proteomes" id="UP001179280"/>
    </source>
</evidence>
<dbReference type="CDD" id="cd19543">
    <property type="entry name" value="DCL_NRPS"/>
    <property type="match status" value="1"/>
</dbReference>
<dbReference type="InterPro" id="IPR001242">
    <property type="entry name" value="Condensation_dom"/>
</dbReference>
<sequence length="447" mass="52331">MAKDIEAIYPLSPVQEGMLFHSLYSPQSGVYGCQFTCIFEGEINEQFFRNAWEDVIKRHEILRSFIWKNHEKTLQVIMKEVSVPWKSSDFRMLTEMEQKNRLQSILRRDMNQGYDIVKAPLLRFKLIRLREQAYHFIWSFHHLLLDGWSMSRLLKEVFELYQGYVNNHIPRLDKPKPYKEYINWILKQDTSMIENHWRERLKGFKAPTPLPFESTIHSSTSDNYGEIDYSLSYHLTTRLRFFASENEITLNSILQGAWAILLNRYSGNIDIVHGSVVSGRAGDLQDVETMIGLFINTLPIRVNVSSNETLLPWLKELQEQLIQLQQVEASRLVDVHGWSEVPRDLPLFESVLVFENYPIDQSMNESKNGINVKSVVTNTVTNYPLSLMIVPGDSIRIKTLFDESRFNHDSVRIIMNHFQILLEEVVNHPEYKLSEFSLLTKEEKGQL</sequence>
<dbReference type="PANTHER" id="PTHR45398:SF1">
    <property type="entry name" value="ENZYME, PUTATIVE (JCVI)-RELATED"/>
    <property type="match status" value="1"/>
</dbReference>